<comment type="caution">
    <text evidence="15">The sequence shown here is derived from an EMBL/GenBank/DDBJ whole genome shotgun (WGS) entry which is preliminary data.</text>
</comment>
<evidence type="ECO:0000313" key="15">
    <source>
        <dbReference type="EMBL" id="KWU00861.1"/>
    </source>
</evidence>
<dbReference type="InterPro" id="IPR006127">
    <property type="entry name" value="ZnuA-like"/>
</dbReference>
<dbReference type="GO" id="GO:0046872">
    <property type="term" value="F:metal ion binding"/>
    <property type="evidence" value="ECO:0007669"/>
    <property type="project" value="UniProtKB-KW"/>
</dbReference>
<dbReference type="PRINTS" id="PR00690">
    <property type="entry name" value="ADHESNFAMILY"/>
</dbReference>
<dbReference type="Pfam" id="PF01297">
    <property type="entry name" value="ZnuA"/>
    <property type="match status" value="1"/>
</dbReference>
<evidence type="ECO:0000256" key="6">
    <source>
        <dbReference type="ARBA" id="ARBA00022729"/>
    </source>
</evidence>
<feature type="chain" id="PRO_5007164400" description="High-affinity zinc uptake system protein ZnuA" evidence="14">
    <location>
        <begin position="21"/>
        <end position="296"/>
    </location>
</feature>
<keyword evidence="16" id="KW-1185">Reference proteome</keyword>
<evidence type="ECO:0000256" key="3">
    <source>
        <dbReference type="ARBA" id="ARBA00015915"/>
    </source>
</evidence>
<keyword evidence="7" id="KW-0574">Periplasm</keyword>
<evidence type="ECO:0000256" key="10">
    <source>
        <dbReference type="ARBA" id="ARBA00023065"/>
    </source>
</evidence>
<dbReference type="EMBL" id="LMXU01000020">
    <property type="protein sequence ID" value="KWU00861.1"/>
    <property type="molecule type" value="Genomic_DNA"/>
</dbReference>
<evidence type="ECO:0000256" key="1">
    <source>
        <dbReference type="ARBA" id="ARBA00004418"/>
    </source>
</evidence>
<reference evidence="15 16" key="1">
    <citation type="submission" date="2015-11" db="EMBL/GenBank/DDBJ databases">
        <title>Draft WGS of Vibrio toranzoniae.</title>
        <authorList>
            <person name="Lasa A."/>
            <person name="Romalde J.L."/>
        </authorList>
    </citation>
    <scope>NUCLEOTIDE SEQUENCE [LARGE SCALE GENOMIC DNA]</scope>
    <source>
        <strain evidence="15 16">Vb 10.8</strain>
    </source>
</reference>
<protein>
    <recommendedName>
        <fullName evidence="3">High-affinity zinc uptake system protein ZnuA</fullName>
    </recommendedName>
</protein>
<evidence type="ECO:0000256" key="13">
    <source>
        <dbReference type="RuleBase" id="RU003512"/>
    </source>
</evidence>
<evidence type="ECO:0000256" key="8">
    <source>
        <dbReference type="ARBA" id="ARBA00022833"/>
    </source>
</evidence>
<comment type="subcellular location">
    <subcellularLocation>
        <location evidence="1">Periplasm</location>
    </subcellularLocation>
</comment>
<dbReference type="GO" id="GO:0042597">
    <property type="term" value="C:periplasmic space"/>
    <property type="evidence" value="ECO:0007669"/>
    <property type="project" value="UniProtKB-SubCell"/>
</dbReference>
<feature type="signal peptide" evidence="14">
    <location>
        <begin position="1"/>
        <end position="20"/>
    </location>
</feature>
<dbReference type="PANTHER" id="PTHR42953">
    <property type="entry name" value="HIGH-AFFINITY ZINC UPTAKE SYSTEM PROTEIN ZNUA-RELATED"/>
    <property type="match status" value="1"/>
</dbReference>
<evidence type="ECO:0000313" key="16">
    <source>
        <dbReference type="Proteomes" id="UP000057389"/>
    </source>
</evidence>
<comment type="function">
    <text evidence="12">Part of the ATP-binding cassette (ABC) transport system ZnuABC involved in zinc import. Binds zinc with high affinity and specificity and delivers it to the membrane permease for translocation into the cytoplasm.</text>
</comment>
<gene>
    <name evidence="15" type="ORF">APQ14_08630</name>
</gene>
<keyword evidence="9" id="KW-0864">Zinc transport</keyword>
<dbReference type="AlphaFoldDB" id="A0A120DGG5"/>
<accession>A0A120DGG5</accession>
<dbReference type="GO" id="GO:0006829">
    <property type="term" value="P:zinc ion transport"/>
    <property type="evidence" value="ECO:0007669"/>
    <property type="project" value="UniProtKB-KW"/>
</dbReference>
<dbReference type="InterPro" id="IPR035520">
    <property type="entry name" value="ZnuA"/>
</dbReference>
<evidence type="ECO:0000256" key="14">
    <source>
        <dbReference type="SAM" id="SignalP"/>
    </source>
</evidence>
<dbReference type="FunFam" id="3.40.50.1980:FF:000006">
    <property type="entry name" value="Zinc ABC transporter substrate-binding protein ZnuA"/>
    <property type="match status" value="1"/>
</dbReference>
<dbReference type="InterPro" id="IPR050492">
    <property type="entry name" value="Bact_metal-bind_prot9"/>
</dbReference>
<keyword evidence="11" id="KW-1015">Disulfide bond</keyword>
<dbReference type="GO" id="GO:0007155">
    <property type="term" value="P:cell adhesion"/>
    <property type="evidence" value="ECO:0007669"/>
    <property type="project" value="InterPro"/>
</dbReference>
<evidence type="ECO:0000256" key="4">
    <source>
        <dbReference type="ARBA" id="ARBA00022448"/>
    </source>
</evidence>
<evidence type="ECO:0000256" key="9">
    <source>
        <dbReference type="ARBA" id="ARBA00022906"/>
    </source>
</evidence>
<keyword evidence="4 13" id="KW-0813">Transport</keyword>
<evidence type="ECO:0000256" key="2">
    <source>
        <dbReference type="ARBA" id="ARBA00011028"/>
    </source>
</evidence>
<evidence type="ECO:0000256" key="11">
    <source>
        <dbReference type="ARBA" id="ARBA00023157"/>
    </source>
</evidence>
<dbReference type="NCBIfam" id="NF007091">
    <property type="entry name" value="PRK09545.1"/>
    <property type="match status" value="1"/>
</dbReference>
<keyword evidence="6 14" id="KW-0732">Signal</keyword>
<evidence type="ECO:0000256" key="5">
    <source>
        <dbReference type="ARBA" id="ARBA00022723"/>
    </source>
</evidence>
<evidence type="ECO:0000256" key="7">
    <source>
        <dbReference type="ARBA" id="ARBA00022764"/>
    </source>
</evidence>
<dbReference type="InterPro" id="IPR006128">
    <property type="entry name" value="Lipoprotein_PsaA-like"/>
</dbReference>
<comment type="similarity">
    <text evidence="2 13">Belongs to the bacterial solute-binding protein 9 family.</text>
</comment>
<name>A0A120DGG5_9VIBR</name>
<sequence length="296" mass="32873">MSRSFFILATLLLAPSVASANTILTSFKPIQMIVTELTQGVSEPGVLMNSNASPHDYALKPSDVKKVHSADMVVWFGPDLEAFLTKVIGSKENVIQISEIPGINLREFGHEEHDHDAHEGHNHGSHDPHFWLGIDQVEVAAKYISAKLIESDPDNAMAYQENLDSFLITLKEKQQSIREQLAPVKDKGYYVFHDAYGYFEQEFELNNLGHFTVSPERKPGAKSLIAIKKTLVRENVQCVFSEPQFTPAVIESVTRGSNAKQGQLDPIGSTVEVKSGSYFDFLQQVTDSYTSCLSAK</sequence>
<dbReference type="CDD" id="cd01019">
    <property type="entry name" value="ZnuA"/>
    <property type="match status" value="1"/>
</dbReference>
<dbReference type="Gene3D" id="3.40.50.1980">
    <property type="entry name" value="Nitrogenase molybdenum iron protein domain"/>
    <property type="match status" value="2"/>
</dbReference>
<organism evidence="15 16">
    <name type="scientific">Vibrio toranzoniae</name>
    <dbReference type="NCBI Taxonomy" id="1194427"/>
    <lineage>
        <taxon>Bacteria</taxon>
        <taxon>Pseudomonadati</taxon>
        <taxon>Pseudomonadota</taxon>
        <taxon>Gammaproteobacteria</taxon>
        <taxon>Vibrionales</taxon>
        <taxon>Vibrionaceae</taxon>
        <taxon>Vibrio</taxon>
    </lineage>
</organism>
<keyword evidence="10" id="KW-0406">Ion transport</keyword>
<keyword evidence="8" id="KW-0862">Zinc</keyword>
<dbReference type="OrthoDB" id="7346865at2"/>
<keyword evidence="5" id="KW-0479">Metal-binding</keyword>
<proteinExistence type="inferred from homology"/>
<dbReference type="Proteomes" id="UP000057389">
    <property type="component" value="Unassembled WGS sequence"/>
</dbReference>
<dbReference type="RefSeq" id="WP_060468251.1">
    <property type="nucleotide sequence ID" value="NZ_AP025514.1"/>
</dbReference>
<evidence type="ECO:0000256" key="12">
    <source>
        <dbReference type="ARBA" id="ARBA00045516"/>
    </source>
</evidence>
<dbReference type="PANTHER" id="PTHR42953:SF3">
    <property type="entry name" value="HIGH-AFFINITY ZINC UPTAKE SYSTEM PROTEIN ZNUA"/>
    <property type="match status" value="1"/>
</dbReference>
<dbReference type="SUPFAM" id="SSF53807">
    <property type="entry name" value="Helical backbone' metal receptor"/>
    <property type="match status" value="1"/>
</dbReference>
<dbReference type="GeneID" id="300177842"/>